<protein>
    <submittedName>
        <fullName evidence="2">Putative zinc finger protein</fullName>
    </submittedName>
</protein>
<evidence type="ECO:0000313" key="3">
    <source>
        <dbReference type="Proteomes" id="UP000230750"/>
    </source>
</evidence>
<sequence length="228" mass="25396">MANQDALYSTSAGVILEGCAFKGTYFTEIDELLIRLYYLYRRSQRVRTSVVLAEASLRRKRTTPGPHLRPVLAAVNEANGKGTFLFNGVELQARSTEPFKRQTTDIINTIVSCIGTRFSSFKDDPVIMATEILDPSNYPSDPEALLDYGLDEVQTISDHFKPLLLRRDVMSPKLKGVDEGKARHQKTSSEGAVSPPLEEDAGPEPELFNPAPAVARWWNSGIHTKRQT</sequence>
<comment type="caution">
    <text evidence="2">The sequence shown here is derived from an EMBL/GenBank/DDBJ whole genome shotgun (WGS) entry which is preliminary data.</text>
</comment>
<proteinExistence type="predicted"/>
<dbReference type="AlphaFoldDB" id="A0A2G8LF45"/>
<feature type="region of interest" description="Disordered" evidence="1">
    <location>
        <begin position="175"/>
        <end position="209"/>
    </location>
</feature>
<evidence type="ECO:0000313" key="2">
    <source>
        <dbReference type="EMBL" id="PIK58889.1"/>
    </source>
</evidence>
<keyword evidence="3" id="KW-1185">Reference proteome</keyword>
<reference evidence="2 3" key="1">
    <citation type="journal article" date="2017" name="PLoS Biol.">
        <title>The sea cucumber genome provides insights into morphological evolution and visceral regeneration.</title>
        <authorList>
            <person name="Zhang X."/>
            <person name="Sun L."/>
            <person name="Yuan J."/>
            <person name="Sun Y."/>
            <person name="Gao Y."/>
            <person name="Zhang L."/>
            <person name="Li S."/>
            <person name="Dai H."/>
            <person name="Hamel J.F."/>
            <person name="Liu C."/>
            <person name="Yu Y."/>
            <person name="Liu S."/>
            <person name="Lin W."/>
            <person name="Guo K."/>
            <person name="Jin S."/>
            <person name="Xu P."/>
            <person name="Storey K.B."/>
            <person name="Huan P."/>
            <person name="Zhang T."/>
            <person name="Zhou Y."/>
            <person name="Zhang J."/>
            <person name="Lin C."/>
            <person name="Li X."/>
            <person name="Xing L."/>
            <person name="Huo D."/>
            <person name="Sun M."/>
            <person name="Wang L."/>
            <person name="Mercier A."/>
            <person name="Li F."/>
            <person name="Yang H."/>
            <person name="Xiang J."/>
        </authorList>
    </citation>
    <scope>NUCLEOTIDE SEQUENCE [LARGE SCALE GENOMIC DNA]</scope>
    <source>
        <strain evidence="2">Shaxun</strain>
        <tissue evidence="2">Muscle</tissue>
    </source>
</reference>
<name>A0A2G8LF45_STIJA</name>
<dbReference type="Proteomes" id="UP000230750">
    <property type="component" value="Unassembled WGS sequence"/>
</dbReference>
<evidence type="ECO:0000256" key="1">
    <source>
        <dbReference type="SAM" id="MobiDB-lite"/>
    </source>
</evidence>
<organism evidence="2 3">
    <name type="scientific">Stichopus japonicus</name>
    <name type="common">Sea cucumber</name>
    <dbReference type="NCBI Taxonomy" id="307972"/>
    <lineage>
        <taxon>Eukaryota</taxon>
        <taxon>Metazoa</taxon>
        <taxon>Echinodermata</taxon>
        <taxon>Eleutherozoa</taxon>
        <taxon>Echinozoa</taxon>
        <taxon>Holothuroidea</taxon>
        <taxon>Aspidochirotacea</taxon>
        <taxon>Aspidochirotida</taxon>
        <taxon>Stichopodidae</taxon>
        <taxon>Apostichopus</taxon>
    </lineage>
</organism>
<dbReference type="EMBL" id="MRZV01000099">
    <property type="protein sequence ID" value="PIK58889.1"/>
    <property type="molecule type" value="Genomic_DNA"/>
</dbReference>
<dbReference type="OrthoDB" id="10060990at2759"/>
<accession>A0A2G8LF45</accession>
<gene>
    <name evidence="2" type="ORF">BSL78_04201</name>
</gene>